<dbReference type="CDD" id="cd00657">
    <property type="entry name" value="Ferritin_like"/>
    <property type="match status" value="1"/>
</dbReference>
<evidence type="ECO:0000313" key="1">
    <source>
        <dbReference type="EMBL" id="PKZ64327.1"/>
    </source>
</evidence>
<reference evidence="1 2" key="1">
    <citation type="submission" date="2017-12" db="EMBL/GenBank/DDBJ databases">
        <title>Phylogenetic diversity of female urinary microbiome.</title>
        <authorList>
            <person name="Thomas-White K."/>
            <person name="Wolfe A.J."/>
        </authorList>
    </citation>
    <scope>NUCLEOTIDE SEQUENCE [LARGE SCALE GENOMIC DNA]</scope>
    <source>
        <strain evidence="1 2">UMB0777</strain>
    </source>
</reference>
<gene>
    <name evidence="1" type="ORF">CYJ73_17135</name>
</gene>
<dbReference type="GO" id="GO:0016491">
    <property type="term" value="F:oxidoreductase activity"/>
    <property type="evidence" value="ECO:0007669"/>
    <property type="project" value="InterPro"/>
</dbReference>
<sequence length="242" mass="27063">MSSQVESGNWSEGFLVRAAQRSERADPQWSAGSRLDPAIVRSLQKFQVGESGDGFHLIANAADAGDRDYEAAVRLFVAEEQNHARMLALLLRASGAQTKRWHWSDSVFVHLRRLLGLRLELMVLTIAEVVALRYYRALADGGSDRLLTDVAERILADERHHVPFQIRRLRLGFRGTSEAARIAIKQTWRAMALAVIVVVAIDHGRALGVCGVSRRRFVTDTIQIFDDTATSVFSLPRTSDRQ</sequence>
<evidence type="ECO:0000313" key="2">
    <source>
        <dbReference type="Proteomes" id="UP000234662"/>
    </source>
</evidence>
<proteinExistence type="predicted"/>
<accession>A0A2I1R5B9</accession>
<protein>
    <recommendedName>
        <fullName evidence="3">Ferritin-like domain-containing protein</fullName>
    </recommendedName>
</protein>
<dbReference type="Proteomes" id="UP000234662">
    <property type="component" value="Unassembled WGS sequence"/>
</dbReference>
<dbReference type="SUPFAM" id="SSF47240">
    <property type="entry name" value="Ferritin-like"/>
    <property type="match status" value="1"/>
</dbReference>
<comment type="caution">
    <text evidence="1">The sequence shown here is derived from an EMBL/GenBank/DDBJ whole genome shotgun (WGS) entry which is preliminary data.</text>
</comment>
<dbReference type="InterPro" id="IPR012348">
    <property type="entry name" value="RNR-like"/>
</dbReference>
<name>A0A2I1R5B9_9ACTN</name>
<organism evidence="1 2">
    <name type="scientific">Gordonia terrae</name>
    <dbReference type="NCBI Taxonomy" id="2055"/>
    <lineage>
        <taxon>Bacteria</taxon>
        <taxon>Bacillati</taxon>
        <taxon>Actinomycetota</taxon>
        <taxon>Actinomycetes</taxon>
        <taxon>Mycobacteriales</taxon>
        <taxon>Gordoniaceae</taxon>
        <taxon>Gordonia</taxon>
    </lineage>
</organism>
<evidence type="ECO:0008006" key="3">
    <source>
        <dbReference type="Google" id="ProtNLM"/>
    </source>
</evidence>
<dbReference type="AlphaFoldDB" id="A0A2I1R5B9"/>
<dbReference type="Gene3D" id="1.10.620.20">
    <property type="entry name" value="Ribonucleotide Reductase, subunit A"/>
    <property type="match status" value="1"/>
</dbReference>
<dbReference type="RefSeq" id="WP_101821101.1">
    <property type="nucleotide sequence ID" value="NZ_PKJC01000014.1"/>
</dbReference>
<dbReference type="EMBL" id="PKJC01000014">
    <property type="protein sequence ID" value="PKZ64327.1"/>
    <property type="molecule type" value="Genomic_DNA"/>
</dbReference>
<dbReference type="InterPro" id="IPR009078">
    <property type="entry name" value="Ferritin-like_SF"/>
</dbReference>